<protein>
    <submittedName>
        <fullName evidence="1">Uncharacterized protein</fullName>
    </submittedName>
</protein>
<dbReference type="AlphaFoldDB" id="A0A391NJJ3"/>
<dbReference type="EMBL" id="BDIP01000477">
    <property type="protein sequence ID" value="GCA62311.1"/>
    <property type="molecule type" value="Genomic_DNA"/>
</dbReference>
<proteinExistence type="predicted"/>
<evidence type="ECO:0000313" key="2">
    <source>
        <dbReference type="Proteomes" id="UP000265618"/>
    </source>
</evidence>
<reference evidence="1 2" key="1">
    <citation type="journal article" date="2018" name="PLoS ONE">
        <title>The draft genome of Kipferlia bialata reveals reductive genome evolution in fornicate parasites.</title>
        <authorList>
            <person name="Tanifuji G."/>
            <person name="Takabayashi S."/>
            <person name="Kume K."/>
            <person name="Takagi M."/>
            <person name="Nakayama T."/>
            <person name="Kamikawa R."/>
            <person name="Inagaki Y."/>
            <person name="Hashimoto T."/>
        </authorList>
    </citation>
    <scope>NUCLEOTIDE SEQUENCE [LARGE SCALE GENOMIC DNA]</scope>
    <source>
        <strain evidence="1">NY0173</strain>
    </source>
</reference>
<dbReference type="Proteomes" id="UP000265618">
    <property type="component" value="Unassembled WGS sequence"/>
</dbReference>
<organism evidence="1 2">
    <name type="scientific">Kipferlia bialata</name>
    <dbReference type="NCBI Taxonomy" id="797122"/>
    <lineage>
        <taxon>Eukaryota</taxon>
        <taxon>Metamonada</taxon>
        <taxon>Carpediemonas-like organisms</taxon>
        <taxon>Kipferlia</taxon>
    </lineage>
</organism>
<sequence length="75" mass="8176">MPGDTSVIIKSCLSLFGATLKLAKACPSHIAIFKRGIESLKEHKPTQFSVSPELTDPSAVLSPILVCLLHLRYQK</sequence>
<evidence type="ECO:0000313" key="1">
    <source>
        <dbReference type="EMBL" id="GCA62311.1"/>
    </source>
</evidence>
<comment type="caution">
    <text evidence="1">The sequence shown here is derived from an EMBL/GenBank/DDBJ whole genome shotgun (WGS) entry which is preliminary data.</text>
</comment>
<gene>
    <name evidence="1" type="ORF">KIPB_002726</name>
</gene>
<name>A0A391NJJ3_9EUKA</name>
<keyword evidence="2" id="KW-1185">Reference proteome</keyword>
<accession>A0A391NJJ3</accession>